<evidence type="ECO:0000313" key="3">
    <source>
        <dbReference type="Proteomes" id="UP000288859"/>
    </source>
</evidence>
<protein>
    <submittedName>
        <fullName evidence="2">Uncharacterized protein</fullName>
    </submittedName>
</protein>
<feature type="transmembrane region" description="Helical" evidence="1">
    <location>
        <begin position="574"/>
        <end position="600"/>
    </location>
</feature>
<dbReference type="VEuPathDB" id="FungiDB:PV10_08762"/>
<comment type="caution">
    <text evidence="2">The sequence shown here is derived from an EMBL/GenBank/DDBJ whole genome shotgun (WGS) entry which is preliminary data.</text>
</comment>
<dbReference type="AlphaFoldDB" id="A0A438N865"/>
<evidence type="ECO:0000256" key="1">
    <source>
        <dbReference type="SAM" id="Phobius"/>
    </source>
</evidence>
<name>A0A438N865_EXOME</name>
<reference evidence="2 3" key="1">
    <citation type="submission" date="2017-03" db="EMBL/GenBank/DDBJ databases">
        <title>Genomes of endolithic fungi from Antarctica.</title>
        <authorList>
            <person name="Coleine C."/>
            <person name="Masonjones S."/>
            <person name="Stajich J.E."/>
        </authorList>
    </citation>
    <scope>NUCLEOTIDE SEQUENCE [LARGE SCALE GENOMIC DNA]</scope>
    <source>
        <strain evidence="2 3">CCFEE 6314</strain>
    </source>
</reference>
<dbReference type="Proteomes" id="UP000288859">
    <property type="component" value="Unassembled WGS sequence"/>
</dbReference>
<keyword evidence="1" id="KW-0472">Membrane</keyword>
<keyword evidence="1" id="KW-1133">Transmembrane helix</keyword>
<evidence type="ECO:0000313" key="2">
    <source>
        <dbReference type="EMBL" id="RVX71830.1"/>
    </source>
</evidence>
<accession>A0A438N865</accession>
<gene>
    <name evidence="2" type="ORF">B0A52_04229</name>
</gene>
<sequence length="788" mass="88390">MVRAEDAVAYVHQGFWTNWTKGRPTGATLTLEPQNAAILIAIVAVYVQLVGSQLWKLVVFLIHQLRATQAEKDGLYHQQQVILRNTGTEMGAVWQLIRVGFAWRHHVQLKATWRSLPLILIASLHFTAFNVASIFSSRLLDAGDEVLSISPFCGVFNDDYMASMGTSSVISMPNSLVVEYSAYIQSRYQQSQQYVEFCSTPSSVCRHLPRQTIPWNVTINHSCPFAQAACLPGLNQSIVLDTGLLSSHRHFGINSPAADRVQYRKVTTCTILNDAEYITDWHNISATNSTPAKQVVDAYYGPNPIADRNATFSYSEWTHLYSFDQYSITNPYQMSVQYTGGGTTPEVYSDFVPIPELARSDADIMLAFLSFSKVYEAAVDDPWFRATVPTSYPVPESMDPVEGTVFKRDKPVTTLACAEQHQLCVDKDSDKDVPTSDKCTPLGGWFDTAAGPNSIDVFNLTPQQGAVAQRLFQSAVDSSFYSVLLGLAQRDTPLLARRSIQGLTGMGLPIDQWQNEVRYWSNISMANLQRSVVDFSTGRFAADTSYINTTLSPAQSWLCQNQIIRGTSYRSFDMFALILILVLGLIIIIIGSTIEDCLALRRKRQMRQGKTTSSYRQEMWVRNEMLDMLRMLFERQGYSTWGRSSNGVPISGPGQMMKIADLETTDNLELYATQDSKKPRSQRWRIAPSGNSSAGTLLKDHDTHQGVESFEFDHAQGDFLRDLKLSKTKRQFTVDERYTSDFTALPVHDDGQGGIGHVMAERRTSWGLWGERPRRVPQAPSDWIGRAY</sequence>
<dbReference type="OrthoDB" id="3540210at2759"/>
<proteinExistence type="predicted"/>
<organism evidence="2 3">
    <name type="scientific">Exophiala mesophila</name>
    <name type="common">Black yeast-like fungus</name>
    <dbReference type="NCBI Taxonomy" id="212818"/>
    <lineage>
        <taxon>Eukaryota</taxon>
        <taxon>Fungi</taxon>
        <taxon>Dikarya</taxon>
        <taxon>Ascomycota</taxon>
        <taxon>Pezizomycotina</taxon>
        <taxon>Eurotiomycetes</taxon>
        <taxon>Chaetothyriomycetidae</taxon>
        <taxon>Chaetothyriales</taxon>
        <taxon>Herpotrichiellaceae</taxon>
        <taxon>Exophiala</taxon>
    </lineage>
</organism>
<dbReference type="EMBL" id="NAJM01000015">
    <property type="protein sequence ID" value="RVX71830.1"/>
    <property type="molecule type" value="Genomic_DNA"/>
</dbReference>
<keyword evidence="1" id="KW-0812">Transmembrane</keyword>